<dbReference type="InterPro" id="IPR004147">
    <property type="entry name" value="ABC1_dom"/>
</dbReference>
<dbReference type="PANTHER" id="PTHR45890">
    <property type="entry name" value="AARF DOMAIN CONTAINING KINASE 2 (PREDICTED)"/>
    <property type="match status" value="1"/>
</dbReference>
<feature type="domain" description="ABC1 atypical kinase-like" evidence="2">
    <location>
        <begin position="39"/>
        <end position="320"/>
    </location>
</feature>
<evidence type="ECO:0000313" key="4">
    <source>
        <dbReference type="Proteomes" id="UP001189429"/>
    </source>
</evidence>
<feature type="region of interest" description="Disordered" evidence="1">
    <location>
        <begin position="351"/>
        <end position="375"/>
    </location>
</feature>
<accession>A0ABN9SRL5</accession>
<evidence type="ECO:0000259" key="2">
    <source>
        <dbReference type="Pfam" id="PF03109"/>
    </source>
</evidence>
<evidence type="ECO:0000313" key="3">
    <source>
        <dbReference type="EMBL" id="CAK0834557.1"/>
    </source>
</evidence>
<dbReference type="PANTHER" id="PTHR45890:SF1">
    <property type="entry name" value="AARF DOMAIN CONTAINING KINASE 2"/>
    <property type="match status" value="1"/>
</dbReference>
<feature type="region of interest" description="Disordered" evidence="1">
    <location>
        <begin position="176"/>
        <end position="201"/>
    </location>
</feature>
<feature type="compositionally biased region" description="Low complexity" evidence="1">
    <location>
        <begin position="363"/>
        <end position="372"/>
    </location>
</feature>
<comment type="caution">
    <text evidence="3">The sequence shown here is derived from an EMBL/GenBank/DDBJ whole genome shotgun (WGS) entry which is preliminary data.</text>
</comment>
<sequence length="491" mass="53547">DEFCEALGQLHDTVDAQWSEGVRPEAVQARLNGEGLALRQLDEVSASSGSIAEVFFGELEDGTEVAVKCLRPGIRTLLEGDLRWLLMASRWADHHLPRSGIGKAAEDFAEQVWMQMDFDIESSHLSRFRSNFARSGESIAFPAPLFTAPDLLVLTRERGHNVAHLFRQADEVRKQAASSAAAAQPADGSQASTGKVERQTVRPEHLRQVLGMSDEACQAVAHAGMGCFMRMLFMDCFIHGDMHPGNLILRLKDESEGFVRSPLQRAADWLARLAGRSPWQPFELVVLDAGLAIPMARQKVDALRSLALSIMYQDYSRAADILYSESPDSSQCQDPSAFKMEIAEIFRGQASAVPADRGRRPEGAAGRAQAPGWHRHHPDLGVVVHAQRGGCVSPVLQRGRRHVRGGAVHRDAAQHLAGALARPLLGHGQGDADAARDGGFRPGLLGAPEPRERGVCSLERQLWSYEAGCRGLNSAMPAPLPRQRFTSCACV</sequence>
<feature type="compositionally biased region" description="Low complexity" evidence="1">
    <location>
        <begin position="176"/>
        <end position="192"/>
    </location>
</feature>
<feature type="non-terminal residue" evidence="3">
    <location>
        <position position="1"/>
    </location>
</feature>
<dbReference type="EMBL" id="CAUYUJ010012769">
    <property type="protein sequence ID" value="CAK0834557.1"/>
    <property type="molecule type" value="Genomic_DNA"/>
</dbReference>
<proteinExistence type="predicted"/>
<dbReference type="Proteomes" id="UP001189429">
    <property type="component" value="Unassembled WGS sequence"/>
</dbReference>
<reference evidence="3" key="1">
    <citation type="submission" date="2023-10" db="EMBL/GenBank/DDBJ databases">
        <authorList>
            <person name="Chen Y."/>
            <person name="Shah S."/>
            <person name="Dougan E. K."/>
            <person name="Thang M."/>
            <person name="Chan C."/>
        </authorList>
    </citation>
    <scope>NUCLEOTIDE SEQUENCE [LARGE SCALE GENOMIC DNA]</scope>
</reference>
<dbReference type="InterPro" id="IPR011009">
    <property type="entry name" value="Kinase-like_dom_sf"/>
</dbReference>
<keyword evidence="4" id="KW-1185">Reference proteome</keyword>
<dbReference type="SUPFAM" id="SSF56112">
    <property type="entry name" value="Protein kinase-like (PK-like)"/>
    <property type="match status" value="1"/>
</dbReference>
<protein>
    <recommendedName>
        <fullName evidence="2">ABC1 atypical kinase-like domain-containing protein</fullName>
    </recommendedName>
</protein>
<gene>
    <name evidence="3" type="ORF">PCOR1329_LOCUS31948</name>
</gene>
<organism evidence="3 4">
    <name type="scientific">Prorocentrum cordatum</name>
    <dbReference type="NCBI Taxonomy" id="2364126"/>
    <lineage>
        <taxon>Eukaryota</taxon>
        <taxon>Sar</taxon>
        <taxon>Alveolata</taxon>
        <taxon>Dinophyceae</taxon>
        <taxon>Prorocentrales</taxon>
        <taxon>Prorocentraceae</taxon>
        <taxon>Prorocentrum</taxon>
    </lineage>
</organism>
<name>A0ABN9SRL5_9DINO</name>
<dbReference type="Pfam" id="PF03109">
    <property type="entry name" value="ABC1"/>
    <property type="match status" value="1"/>
</dbReference>
<dbReference type="InterPro" id="IPR052402">
    <property type="entry name" value="ADCK_kinase"/>
</dbReference>
<evidence type="ECO:0000256" key="1">
    <source>
        <dbReference type="SAM" id="MobiDB-lite"/>
    </source>
</evidence>